<dbReference type="AlphaFoldDB" id="D9R0G1"/>
<protein>
    <submittedName>
        <fullName evidence="1">Uncharacterized protein</fullName>
    </submittedName>
</protein>
<proteinExistence type="predicted"/>
<dbReference type="HOGENOM" id="CLU_3388854_0_0_9"/>
<keyword evidence="2" id="KW-1185">Reference proteome</keyword>
<evidence type="ECO:0000313" key="1">
    <source>
        <dbReference type="EMBL" id="ADL06394.1"/>
    </source>
</evidence>
<organism evidence="1 2">
    <name type="scientific">Lacrimispora saccharolytica (strain ATCC 35040 / DSM 2544 / NRCC 2533 / WM1)</name>
    <name type="common">Clostridium saccharolyticum</name>
    <dbReference type="NCBI Taxonomy" id="610130"/>
    <lineage>
        <taxon>Bacteria</taxon>
        <taxon>Bacillati</taxon>
        <taxon>Bacillota</taxon>
        <taxon>Clostridia</taxon>
        <taxon>Lachnospirales</taxon>
        <taxon>Lachnospiraceae</taxon>
        <taxon>Lacrimispora</taxon>
    </lineage>
</organism>
<accession>D9R0G1</accession>
<dbReference type="STRING" id="610130.Closa_3880"/>
<evidence type="ECO:0000313" key="2">
    <source>
        <dbReference type="Proteomes" id="UP000001662"/>
    </source>
</evidence>
<dbReference type="EMBL" id="CP002109">
    <property type="protein sequence ID" value="ADL06394.1"/>
    <property type="molecule type" value="Genomic_DNA"/>
</dbReference>
<reference evidence="1" key="1">
    <citation type="submission" date="2010-07" db="EMBL/GenBank/DDBJ databases">
        <title>Complete sequence of Clostridium saccharolyticum WM1.</title>
        <authorList>
            <consortium name="US DOE Joint Genome Institute"/>
            <person name="Lucas S."/>
            <person name="Copeland A."/>
            <person name="Lapidus A."/>
            <person name="Cheng J.-F."/>
            <person name="Bruce D."/>
            <person name="Goodwin L."/>
            <person name="Pitluck S."/>
            <person name="Chertkov O."/>
            <person name="Detter J.C."/>
            <person name="Han C."/>
            <person name="Tapia R."/>
            <person name="Land M."/>
            <person name="Hauser L."/>
            <person name="Chang Y.-J."/>
            <person name="Jeffries C."/>
            <person name="Kyrpides N."/>
            <person name="Ivanova N."/>
            <person name="Mikhailova N."/>
            <person name="Mouttaki H."/>
            <person name="Lin L."/>
            <person name="Zhou J."/>
            <person name="Hemme C.L."/>
            <person name="Woyke T."/>
        </authorList>
    </citation>
    <scope>NUCLEOTIDE SEQUENCE [LARGE SCALE GENOMIC DNA]</scope>
    <source>
        <strain evidence="1">WM1</strain>
    </source>
</reference>
<name>D9R0G1_LACSW</name>
<dbReference type="PaxDb" id="610130-Closa_3880"/>
<dbReference type="KEGG" id="csh:Closa_3880"/>
<sequence>MIIIQQLKTETGFKKSIQGKRLCHKEKLIKAN</sequence>
<dbReference type="Proteomes" id="UP000001662">
    <property type="component" value="Chromosome"/>
</dbReference>
<gene>
    <name evidence="1" type="ordered locus">Closa_3880</name>
</gene>